<protein>
    <submittedName>
        <fullName evidence="1">Uncharacterized protein</fullName>
    </submittedName>
</protein>
<dbReference type="EMBL" id="VSRR010000557">
    <property type="protein sequence ID" value="MPC17071.1"/>
    <property type="molecule type" value="Genomic_DNA"/>
</dbReference>
<evidence type="ECO:0000313" key="1">
    <source>
        <dbReference type="EMBL" id="MPC17071.1"/>
    </source>
</evidence>
<keyword evidence="2" id="KW-1185">Reference proteome</keyword>
<name>A0A5B7D6Z1_PORTR</name>
<accession>A0A5B7D6Z1</accession>
<evidence type="ECO:0000313" key="2">
    <source>
        <dbReference type="Proteomes" id="UP000324222"/>
    </source>
</evidence>
<reference evidence="1 2" key="1">
    <citation type="submission" date="2019-05" db="EMBL/GenBank/DDBJ databases">
        <title>Another draft genome of Portunus trituberculatus and its Hox gene families provides insights of decapod evolution.</title>
        <authorList>
            <person name="Jeong J.-H."/>
            <person name="Song I."/>
            <person name="Kim S."/>
            <person name="Choi T."/>
            <person name="Kim D."/>
            <person name="Ryu S."/>
            <person name="Kim W."/>
        </authorList>
    </citation>
    <scope>NUCLEOTIDE SEQUENCE [LARGE SCALE GENOMIC DNA]</scope>
    <source>
        <tissue evidence="1">Muscle</tissue>
    </source>
</reference>
<comment type="caution">
    <text evidence="1">The sequence shown here is derived from an EMBL/GenBank/DDBJ whole genome shotgun (WGS) entry which is preliminary data.</text>
</comment>
<sequence length="75" mass="8703">MPHLGHAREWSVVVIRWKKVKHLEYFMFGLVKMADNDLFTCLKCRSLATYGCSLRFWSWWEGGSVGLLEAIKGVI</sequence>
<dbReference type="Proteomes" id="UP000324222">
    <property type="component" value="Unassembled WGS sequence"/>
</dbReference>
<gene>
    <name evidence="1" type="ORF">E2C01_009916</name>
</gene>
<proteinExistence type="predicted"/>
<dbReference type="AlphaFoldDB" id="A0A5B7D6Z1"/>
<organism evidence="1 2">
    <name type="scientific">Portunus trituberculatus</name>
    <name type="common">Swimming crab</name>
    <name type="synonym">Neptunus trituberculatus</name>
    <dbReference type="NCBI Taxonomy" id="210409"/>
    <lineage>
        <taxon>Eukaryota</taxon>
        <taxon>Metazoa</taxon>
        <taxon>Ecdysozoa</taxon>
        <taxon>Arthropoda</taxon>
        <taxon>Crustacea</taxon>
        <taxon>Multicrustacea</taxon>
        <taxon>Malacostraca</taxon>
        <taxon>Eumalacostraca</taxon>
        <taxon>Eucarida</taxon>
        <taxon>Decapoda</taxon>
        <taxon>Pleocyemata</taxon>
        <taxon>Brachyura</taxon>
        <taxon>Eubrachyura</taxon>
        <taxon>Portunoidea</taxon>
        <taxon>Portunidae</taxon>
        <taxon>Portuninae</taxon>
        <taxon>Portunus</taxon>
    </lineage>
</organism>